<comment type="caution">
    <text evidence="1">The sequence shown here is derived from an EMBL/GenBank/DDBJ whole genome shotgun (WGS) entry which is preliminary data.</text>
</comment>
<evidence type="ECO:0000313" key="2">
    <source>
        <dbReference type="Proteomes" id="UP000249282"/>
    </source>
</evidence>
<evidence type="ECO:0000313" key="1">
    <source>
        <dbReference type="EMBL" id="PZQ93530.1"/>
    </source>
</evidence>
<name>A0A2W5U6F2_ACIJO</name>
<proteinExistence type="predicted"/>
<dbReference type="AlphaFoldDB" id="A0A2W5U6F2"/>
<sequence>MKTPTLEQFLKDIASHQLTVNLDQGVFRDLTIARPNTVSMHYNITTRPGYLVITGDMGSFVFTRLNDMFKFFRSDDGYEINLGYWEEKLEAVNRGNGAQAFSVDTVSQILKDHLNDHLEGLDCGHSTSDEAKAEEAKEAIQNLIGLAESDEHDFYSKLREWDPKYDGGVDMECWWEWDFKDYTYHYIWCCYAIVHAIKLYDAEMSKEQSHV</sequence>
<organism evidence="1 2">
    <name type="scientific">Acinetobacter johnsonii</name>
    <dbReference type="NCBI Taxonomy" id="40214"/>
    <lineage>
        <taxon>Bacteria</taxon>
        <taxon>Pseudomonadati</taxon>
        <taxon>Pseudomonadota</taxon>
        <taxon>Gammaproteobacteria</taxon>
        <taxon>Moraxellales</taxon>
        <taxon>Moraxellaceae</taxon>
        <taxon>Acinetobacter</taxon>
    </lineage>
</organism>
<reference evidence="1 2" key="1">
    <citation type="submission" date="2017-11" db="EMBL/GenBank/DDBJ databases">
        <title>Infants hospitalized years apart are colonized by the same room-sourced microbial strains.</title>
        <authorList>
            <person name="Brooks B."/>
            <person name="Olm M.R."/>
            <person name="Firek B.A."/>
            <person name="Baker R."/>
            <person name="Thomas B.C."/>
            <person name="Morowitz M.J."/>
            <person name="Banfield J.F."/>
        </authorList>
    </citation>
    <scope>NUCLEOTIDE SEQUENCE [LARGE SCALE GENOMIC DNA]</scope>
    <source>
        <strain evidence="1">S2_003_000_R3_20</strain>
    </source>
</reference>
<dbReference type="Proteomes" id="UP000249282">
    <property type="component" value="Unassembled WGS sequence"/>
</dbReference>
<dbReference type="EMBL" id="QFQJ01000003">
    <property type="protein sequence ID" value="PZQ93530.1"/>
    <property type="molecule type" value="Genomic_DNA"/>
</dbReference>
<accession>A0A2W5U6F2</accession>
<gene>
    <name evidence="1" type="ORF">DI542_01445</name>
</gene>
<protein>
    <submittedName>
        <fullName evidence="1">Uncharacterized protein</fullName>
    </submittedName>
</protein>